<dbReference type="AlphaFoldDB" id="A0A3N0I3W1"/>
<name>A0A3N0I3W1_9FIRM</name>
<dbReference type="EMBL" id="RJQC01000001">
    <property type="protein sequence ID" value="RNM31683.1"/>
    <property type="molecule type" value="Genomic_DNA"/>
</dbReference>
<evidence type="ECO:0000313" key="2">
    <source>
        <dbReference type="Proteomes" id="UP000276568"/>
    </source>
</evidence>
<evidence type="ECO:0000313" key="1">
    <source>
        <dbReference type="EMBL" id="RNM31683.1"/>
    </source>
</evidence>
<gene>
    <name evidence="1" type="ORF">EDX97_03770</name>
</gene>
<dbReference type="Proteomes" id="UP000276568">
    <property type="component" value="Unassembled WGS sequence"/>
</dbReference>
<proteinExistence type="predicted"/>
<comment type="caution">
    <text evidence="1">The sequence shown here is derived from an EMBL/GenBank/DDBJ whole genome shotgun (WGS) entry which is preliminary data.</text>
</comment>
<keyword evidence="2" id="KW-1185">Reference proteome</keyword>
<organism evidence="1 2">
    <name type="scientific">Absicoccus porci</name>
    <dbReference type="NCBI Taxonomy" id="2486576"/>
    <lineage>
        <taxon>Bacteria</taxon>
        <taxon>Bacillati</taxon>
        <taxon>Bacillota</taxon>
        <taxon>Erysipelotrichia</taxon>
        <taxon>Erysipelotrichales</taxon>
        <taxon>Erysipelotrichaceae</taxon>
        <taxon>Absicoccus</taxon>
    </lineage>
</organism>
<accession>A0A3N0I3W1</accession>
<dbReference type="RefSeq" id="WP_128519843.1">
    <property type="nucleotide sequence ID" value="NZ_JAQXZP010000020.1"/>
</dbReference>
<sequence length="69" mass="7935">MIITNVTIMPGTQLYQQRENGEFVESTEKERLLEICELIAQLKNPIVVDSETSSSSVFLLPIFQKKRLH</sequence>
<reference evidence="1 2" key="1">
    <citation type="submission" date="2018-11" db="EMBL/GenBank/DDBJ databases">
        <title>Clostridium sp. nov., a member of the family Erysipelotrichaceae isolated from pig faeces.</title>
        <authorList>
            <person name="Chang Y.-H."/>
        </authorList>
    </citation>
    <scope>NUCLEOTIDE SEQUENCE [LARGE SCALE GENOMIC DNA]</scope>
    <source>
        <strain evidence="1 2">YH-panp20</strain>
    </source>
</reference>
<protein>
    <submittedName>
        <fullName evidence="1">Uncharacterized protein</fullName>
    </submittedName>
</protein>